<dbReference type="EMBL" id="OCMT01000001">
    <property type="protein sequence ID" value="SOD12964.1"/>
    <property type="molecule type" value="Genomic_DNA"/>
</dbReference>
<keyword evidence="1" id="KW-0732">Signal</keyword>
<dbReference type="AlphaFoldDB" id="A0A285ZTL7"/>
<accession>A0A285ZTL7</accession>
<sequence length="227" mass="26267">MKSHFFLRFNGILLLGCLFLSACTKSENAPKPDMGYNYFPLKINSEVVFNVDSTVYNSFNNSITNYQFQLKDIVTNKFTDAQGNEAYRIERYKKTATLDWFFQKVITRKISNARAEEFIDNKRYVRLVFPPSLQSTWNGNLYNDLGAWQHEVKELDAPLTIGNHQLDSTITIHQYNEVNLIREDVYDETYAKNIGLVIKEVKAVNKNISSGVITGGFKYKMQLVSWK</sequence>
<dbReference type="PROSITE" id="PS51257">
    <property type="entry name" value="PROKAR_LIPOPROTEIN"/>
    <property type="match status" value="1"/>
</dbReference>
<proteinExistence type="predicted"/>
<reference evidence="3" key="1">
    <citation type="submission" date="2017-09" db="EMBL/GenBank/DDBJ databases">
        <authorList>
            <person name="Varghese N."/>
            <person name="Submissions S."/>
        </authorList>
    </citation>
    <scope>NUCLEOTIDE SEQUENCE [LARGE SCALE GENOMIC DNA]</scope>
    <source>
        <strain evidence="3">CGMCC 1.12803</strain>
    </source>
</reference>
<feature type="signal peptide" evidence="1">
    <location>
        <begin position="1"/>
        <end position="22"/>
    </location>
</feature>
<dbReference type="Proteomes" id="UP000219281">
    <property type="component" value="Unassembled WGS sequence"/>
</dbReference>
<feature type="chain" id="PRO_5012606013" evidence="1">
    <location>
        <begin position="23"/>
        <end position="227"/>
    </location>
</feature>
<dbReference type="OrthoDB" id="1467525at2"/>
<keyword evidence="3" id="KW-1185">Reference proteome</keyword>
<evidence type="ECO:0000313" key="3">
    <source>
        <dbReference type="Proteomes" id="UP000219281"/>
    </source>
</evidence>
<name>A0A285ZTL7_9SPHI</name>
<evidence type="ECO:0000256" key="1">
    <source>
        <dbReference type="SAM" id="SignalP"/>
    </source>
</evidence>
<protein>
    <submittedName>
        <fullName evidence="2">Uncharacterized protein</fullName>
    </submittedName>
</protein>
<organism evidence="2 3">
    <name type="scientific">Pedobacter xixiisoli</name>
    <dbReference type="NCBI Taxonomy" id="1476464"/>
    <lineage>
        <taxon>Bacteria</taxon>
        <taxon>Pseudomonadati</taxon>
        <taxon>Bacteroidota</taxon>
        <taxon>Sphingobacteriia</taxon>
        <taxon>Sphingobacteriales</taxon>
        <taxon>Sphingobacteriaceae</taxon>
        <taxon>Pedobacter</taxon>
    </lineage>
</organism>
<evidence type="ECO:0000313" key="2">
    <source>
        <dbReference type="EMBL" id="SOD12964.1"/>
    </source>
</evidence>
<dbReference type="RefSeq" id="WP_097129207.1">
    <property type="nucleotide sequence ID" value="NZ_OCMT01000001.1"/>
</dbReference>
<gene>
    <name evidence="2" type="ORF">SAMN06297358_0938</name>
</gene>